<dbReference type="SUPFAM" id="SSF52540">
    <property type="entry name" value="P-loop containing nucleoside triphosphate hydrolases"/>
    <property type="match status" value="1"/>
</dbReference>
<reference evidence="1 2" key="1">
    <citation type="submission" date="2024-06" db="EMBL/GenBank/DDBJ databases">
        <authorList>
            <person name="Kraege A."/>
            <person name="Thomma B."/>
        </authorList>
    </citation>
    <scope>NUCLEOTIDE SEQUENCE [LARGE SCALE GENOMIC DNA]</scope>
</reference>
<accession>A0ABP1GA49</accession>
<evidence type="ECO:0000313" key="2">
    <source>
        <dbReference type="Proteomes" id="UP001497392"/>
    </source>
</evidence>
<name>A0ABP1GA49_9CHLO</name>
<proteinExistence type="predicted"/>
<dbReference type="Pfam" id="PF17784">
    <property type="entry name" value="Sulfotransfer_4"/>
    <property type="match status" value="1"/>
</dbReference>
<dbReference type="InterPro" id="IPR027417">
    <property type="entry name" value="P-loop_NTPase"/>
</dbReference>
<dbReference type="EMBL" id="CAXHTA020000018">
    <property type="protein sequence ID" value="CAL5228205.1"/>
    <property type="molecule type" value="Genomic_DNA"/>
</dbReference>
<organism evidence="1 2">
    <name type="scientific">Coccomyxa viridis</name>
    <dbReference type="NCBI Taxonomy" id="1274662"/>
    <lineage>
        <taxon>Eukaryota</taxon>
        <taxon>Viridiplantae</taxon>
        <taxon>Chlorophyta</taxon>
        <taxon>core chlorophytes</taxon>
        <taxon>Trebouxiophyceae</taxon>
        <taxon>Trebouxiophyceae incertae sedis</taxon>
        <taxon>Coccomyxaceae</taxon>
        <taxon>Coccomyxa</taxon>
    </lineage>
</organism>
<evidence type="ECO:0000313" key="1">
    <source>
        <dbReference type="EMBL" id="CAL5228205.1"/>
    </source>
</evidence>
<sequence length="352" mass="39876">MCRSREQDGSASSCEAEAAALWRDHTPQCTHHTMAGSPAVARHRTKDTFVGLQCSLDSEEESYAGGSSHGQSIPRSRMITRSKSRLLAAAQTGACPERVETRSAQPQAIPEIPDGPLVISAGWGRTGTSSLKVALDDLGYSPCFHARFFPYLPEFFETLYQYAIGRRPDFPTKQLFRQFNSAVDIPAPLIPLVMEAYPDAKVVLSIRDPDKWYDSYVASLLWLYRTWWFKPFSWCFPMGWKLQAVGRWWLLWEFGDDTMSDREACIKAYLQHNAHIEASVPPEQLLVWQAKDGWEPLCRFLGVAAPERPFPRLNEGASEMAWQIARFIVKNPLALMGLKEYRHKGPLSFDTI</sequence>
<dbReference type="Proteomes" id="UP001497392">
    <property type="component" value="Unassembled WGS sequence"/>
</dbReference>
<gene>
    <name evidence="1" type="primary">g11292</name>
    <name evidence="1" type="ORF">VP750_LOCUS10111</name>
</gene>
<keyword evidence="2" id="KW-1185">Reference proteome</keyword>
<dbReference type="PANTHER" id="PTHR36978">
    <property type="entry name" value="P-LOOP CONTAINING NUCLEOTIDE TRIPHOSPHATE HYDROLASE"/>
    <property type="match status" value="1"/>
</dbReference>
<dbReference type="Gene3D" id="3.40.50.300">
    <property type="entry name" value="P-loop containing nucleotide triphosphate hydrolases"/>
    <property type="match status" value="1"/>
</dbReference>
<protein>
    <submittedName>
        <fullName evidence="1">G11292 protein</fullName>
    </submittedName>
</protein>
<comment type="caution">
    <text evidence="1">The sequence shown here is derived from an EMBL/GenBank/DDBJ whole genome shotgun (WGS) entry which is preliminary data.</text>
</comment>
<dbReference type="InterPro" id="IPR040632">
    <property type="entry name" value="Sulfotransfer_4"/>
</dbReference>
<dbReference type="PANTHER" id="PTHR36978:SF4">
    <property type="entry name" value="P-LOOP CONTAINING NUCLEOSIDE TRIPHOSPHATE HYDROLASE PROTEIN"/>
    <property type="match status" value="1"/>
</dbReference>